<sequence>MDGEVIADVIASRVPAEVANPHGKNSFALDDGVSTRDPSYAKRVSVDVEAVGDRTASVIERELYPQPTEEEARTLRKVVDKIPTTAYLLCVVELAERASYYGVQTIFSNFMQFPLPTGSRTGATGDSEETAGALGRGLQFSNAFTLLFSFLAYIVPIFGGWLADTKLGRLKTILLGVLICGAAHVILIVGAIPSVLVAGNGLAPFMIQLILLAVGAGIFKPNVAPTLLDQYKHQKAYVKALPSGERVVVDPEVTIQRIMLLFYAFINVGAFFAIATSYAEKYVGYWLAYLLPGIIYFLLPALLWYLYPRLIKYPPNGSVLNNVGKIIVVAFKQSKGQFWKQDSFWRSAMPSELSKKGVTTFNNKPLSWTDKDVDDIRRTMIACAVFLYFPIYNLNDGGIGSVSTSQGSTMTTEGAPNDLLNNFNPLTIIVFVPFLSYVVYPLLRKYNIPFGRINRITFGFLLASLSGVAGAVVQYYIYQTSPCGYYATDCAIGTGVSPLTIWLQLPNYMLSAMSECFCNVTAYELAYARSPPGMKSLVMSLFLASTALSYALGEIVSPAIKDPYLIWIWAGPAIALFVQTIIFWFRYRRFNDDEFMTYEKVEGVDAESRASGEVEEEESVEGVGPKGEKEQ</sequence>
<feature type="transmembrane region" description="Helical" evidence="8">
    <location>
        <begin position="537"/>
        <end position="560"/>
    </location>
</feature>
<dbReference type="PANTHER" id="PTHR11654">
    <property type="entry name" value="OLIGOPEPTIDE TRANSPORTER-RELATED"/>
    <property type="match status" value="1"/>
</dbReference>
<dbReference type="InterPro" id="IPR036259">
    <property type="entry name" value="MFS_trans_sf"/>
</dbReference>
<evidence type="ECO:0000256" key="5">
    <source>
        <dbReference type="ARBA" id="ARBA00022989"/>
    </source>
</evidence>
<feature type="transmembrane region" description="Helical" evidence="8">
    <location>
        <begin position="285"/>
        <end position="307"/>
    </location>
</feature>
<keyword evidence="5 8" id="KW-1133">Transmembrane helix</keyword>
<name>A0AAI8Z865_9PEZI</name>
<evidence type="ECO:0000256" key="6">
    <source>
        <dbReference type="ARBA" id="ARBA00023136"/>
    </source>
</evidence>
<keyword evidence="10" id="KW-1185">Reference proteome</keyword>
<dbReference type="SUPFAM" id="SSF103473">
    <property type="entry name" value="MFS general substrate transporter"/>
    <property type="match status" value="1"/>
</dbReference>
<comment type="similarity">
    <text evidence="2">Belongs to the major facilitator superfamily. Proton-dependent oligopeptide transporter (POT/PTR) (TC 2.A.17) family.</text>
</comment>
<evidence type="ECO:0000256" key="4">
    <source>
        <dbReference type="ARBA" id="ARBA00022692"/>
    </source>
</evidence>
<evidence type="ECO:0000256" key="7">
    <source>
        <dbReference type="SAM" id="MobiDB-lite"/>
    </source>
</evidence>
<feature type="region of interest" description="Disordered" evidence="7">
    <location>
        <begin position="603"/>
        <end position="631"/>
    </location>
</feature>
<feature type="transmembrane region" description="Helical" evidence="8">
    <location>
        <begin position="455"/>
        <end position="478"/>
    </location>
</feature>
<feature type="compositionally biased region" description="Basic and acidic residues" evidence="7">
    <location>
        <begin position="603"/>
        <end position="612"/>
    </location>
</feature>
<feature type="transmembrane region" description="Helical" evidence="8">
    <location>
        <begin position="143"/>
        <end position="162"/>
    </location>
</feature>
<dbReference type="AlphaFoldDB" id="A0AAI8Z865"/>
<dbReference type="EMBL" id="CAVMBE010000108">
    <property type="protein sequence ID" value="CAK4034203.1"/>
    <property type="molecule type" value="Genomic_DNA"/>
</dbReference>
<dbReference type="GO" id="GO:0071916">
    <property type="term" value="F:dipeptide transmembrane transporter activity"/>
    <property type="evidence" value="ECO:0007669"/>
    <property type="project" value="UniProtKB-ARBA"/>
</dbReference>
<dbReference type="Proteomes" id="UP001296104">
    <property type="component" value="Unassembled WGS sequence"/>
</dbReference>
<dbReference type="Gene3D" id="1.20.1250.20">
    <property type="entry name" value="MFS general substrate transporter like domains"/>
    <property type="match status" value="1"/>
</dbReference>
<dbReference type="InterPro" id="IPR000109">
    <property type="entry name" value="POT_fam"/>
</dbReference>
<evidence type="ECO:0000256" key="8">
    <source>
        <dbReference type="SAM" id="Phobius"/>
    </source>
</evidence>
<evidence type="ECO:0000313" key="9">
    <source>
        <dbReference type="EMBL" id="CAK4034203.1"/>
    </source>
</evidence>
<proteinExistence type="inferred from homology"/>
<dbReference type="GO" id="GO:0005886">
    <property type="term" value="C:plasma membrane"/>
    <property type="evidence" value="ECO:0007669"/>
    <property type="project" value="UniProtKB-ARBA"/>
</dbReference>
<keyword evidence="6 8" id="KW-0472">Membrane</keyword>
<protein>
    <submittedName>
        <fullName evidence="9">PTR2-domain-containing</fullName>
    </submittedName>
</protein>
<dbReference type="Pfam" id="PF00854">
    <property type="entry name" value="PTR2"/>
    <property type="match status" value="1"/>
</dbReference>
<accession>A0AAI8Z865</accession>
<gene>
    <name evidence="9" type="ORF">LECACI_7A009361</name>
</gene>
<feature type="transmembrane region" description="Helical" evidence="8">
    <location>
        <begin position="174"/>
        <end position="196"/>
    </location>
</feature>
<feature type="transmembrane region" description="Helical" evidence="8">
    <location>
        <begin position="202"/>
        <end position="219"/>
    </location>
</feature>
<evidence type="ECO:0000313" key="10">
    <source>
        <dbReference type="Proteomes" id="UP001296104"/>
    </source>
</evidence>
<organism evidence="9 10">
    <name type="scientific">Lecanosticta acicola</name>
    <dbReference type="NCBI Taxonomy" id="111012"/>
    <lineage>
        <taxon>Eukaryota</taxon>
        <taxon>Fungi</taxon>
        <taxon>Dikarya</taxon>
        <taxon>Ascomycota</taxon>
        <taxon>Pezizomycotina</taxon>
        <taxon>Dothideomycetes</taxon>
        <taxon>Dothideomycetidae</taxon>
        <taxon>Mycosphaerellales</taxon>
        <taxon>Mycosphaerellaceae</taxon>
        <taxon>Lecanosticta</taxon>
    </lineage>
</organism>
<feature type="transmembrane region" description="Helical" evidence="8">
    <location>
        <begin position="260"/>
        <end position="279"/>
    </location>
</feature>
<evidence type="ECO:0000256" key="2">
    <source>
        <dbReference type="ARBA" id="ARBA00005982"/>
    </source>
</evidence>
<feature type="transmembrane region" description="Helical" evidence="8">
    <location>
        <begin position="423"/>
        <end position="443"/>
    </location>
</feature>
<evidence type="ECO:0000256" key="1">
    <source>
        <dbReference type="ARBA" id="ARBA00004141"/>
    </source>
</evidence>
<reference evidence="9" key="1">
    <citation type="submission" date="2023-11" db="EMBL/GenBank/DDBJ databases">
        <authorList>
            <person name="Alioto T."/>
            <person name="Alioto T."/>
            <person name="Gomez Garrido J."/>
        </authorList>
    </citation>
    <scope>NUCLEOTIDE SEQUENCE</scope>
</reference>
<comment type="caution">
    <text evidence="9">The sequence shown here is derived from an EMBL/GenBank/DDBJ whole genome shotgun (WGS) entry which is preliminary data.</text>
</comment>
<dbReference type="FunFam" id="1.20.1250.20:FF:000085">
    <property type="entry name" value="MFS peptide transporter Ptr2"/>
    <property type="match status" value="1"/>
</dbReference>
<evidence type="ECO:0000256" key="3">
    <source>
        <dbReference type="ARBA" id="ARBA00022448"/>
    </source>
</evidence>
<keyword evidence="4 8" id="KW-0812">Transmembrane</keyword>
<feature type="transmembrane region" description="Helical" evidence="8">
    <location>
        <begin position="566"/>
        <end position="587"/>
    </location>
</feature>
<keyword evidence="3" id="KW-0813">Transport</keyword>
<comment type="subcellular location">
    <subcellularLocation>
        <location evidence="1">Membrane</location>
        <topology evidence="1">Multi-pass membrane protein</topology>
    </subcellularLocation>
</comment>